<evidence type="ECO:0000313" key="1">
    <source>
        <dbReference type="EMBL" id="KYN88897.1"/>
    </source>
</evidence>
<comment type="caution">
    <text evidence="1">The sequence shown here is derived from an EMBL/GenBank/DDBJ whole genome shotgun (WGS) entry which is preliminary data.</text>
</comment>
<proteinExistence type="predicted"/>
<dbReference type="AlphaFoldDB" id="A0A151KYP7"/>
<evidence type="ECO:0000313" key="2">
    <source>
        <dbReference type="Proteomes" id="UP000075346"/>
    </source>
</evidence>
<dbReference type="RefSeq" id="WP_061896940.1">
    <property type="nucleotide sequence ID" value="NZ_LOBR01000032.1"/>
</dbReference>
<organism evidence="1 2">
    <name type="scientific">Vibrio cidicii</name>
    <dbReference type="NCBI Taxonomy" id="1763883"/>
    <lineage>
        <taxon>Bacteria</taxon>
        <taxon>Pseudomonadati</taxon>
        <taxon>Pseudomonadota</taxon>
        <taxon>Gammaproteobacteria</taxon>
        <taxon>Vibrionales</taxon>
        <taxon>Vibrionaceae</taxon>
        <taxon>Vibrio</taxon>
    </lineage>
</organism>
<name>A0A151KYP7_9VIBR</name>
<protein>
    <submittedName>
        <fullName evidence="1">Uncharacterized protein</fullName>
    </submittedName>
</protein>
<gene>
    <name evidence="1" type="ORF">ATY37_14925</name>
</gene>
<dbReference type="EMBL" id="LOBR01000032">
    <property type="protein sequence ID" value="KYN88897.1"/>
    <property type="molecule type" value="Genomic_DNA"/>
</dbReference>
<dbReference type="Proteomes" id="UP000075346">
    <property type="component" value="Unassembled WGS sequence"/>
</dbReference>
<accession>A0A151KYP7</accession>
<reference evidence="2" key="1">
    <citation type="submission" date="2015-12" db="EMBL/GenBank/DDBJ databases">
        <authorList>
            <person name="Shamseldin A."/>
            <person name="Moawad H."/>
            <person name="Abd El-Rahim W.M."/>
            <person name="Sadowsky M.J."/>
        </authorList>
    </citation>
    <scope>NUCLEOTIDE SEQUENCE [LARGE SCALE GENOMIC DNA]</scope>
    <source>
        <strain evidence="2">2538-88</strain>
    </source>
</reference>
<sequence length="126" mass="13269">MTIRQSETLKNRMYVGAHGNLSLEEGKLTAAATPINDVFEVLELPIGLKLTGVRLVTAGLGAGVTVDVKVNDTSLVAAESVASSTAKHIPIMPVYLKEKGILTVTIKGAEATGVLMVMPEYVNVGY</sequence>